<dbReference type="EMBL" id="JARVKM010000107">
    <property type="protein sequence ID" value="KAK9769893.1"/>
    <property type="molecule type" value="Genomic_DNA"/>
</dbReference>
<evidence type="ECO:0008006" key="4">
    <source>
        <dbReference type="Google" id="ProtNLM"/>
    </source>
</evidence>
<evidence type="ECO:0000256" key="1">
    <source>
        <dbReference type="SAM" id="Coils"/>
    </source>
</evidence>
<evidence type="ECO:0000313" key="3">
    <source>
        <dbReference type="Proteomes" id="UP001465668"/>
    </source>
</evidence>
<dbReference type="InterPro" id="IPR052895">
    <property type="entry name" value="HetReg/Transcr_Mod"/>
</dbReference>
<accession>A0ABR2X7Y4</accession>
<evidence type="ECO:0000313" key="2">
    <source>
        <dbReference type="EMBL" id="KAK9769893.1"/>
    </source>
</evidence>
<gene>
    <name evidence="2" type="ORF">SCAR479_13438</name>
</gene>
<dbReference type="PANTHER" id="PTHR24148:SF64">
    <property type="entry name" value="HETEROKARYON INCOMPATIBILITY DOMAIN-CONTAINING PROTEIN"/>
    <property type="match status" value="1"/>
</dbReference>
<name>A0ABR2X7Y4_9PEZI</name>
<sequence length="345" mass="40263">MNENWDKEIQECTRHDYELIRSPSTLFAKTWLHDIFPKQSQWWYRLWTVQEAVLAREIRVLIGPHCLEWNDLTYLARSEQLPNFANQSIAELGDLRYAWNVQERRRGLMLSELLQRSARRRATEPLDKIYGLLAMAANPIIADYSLSHTGADRKVTRHIIETEVSQDIYLQGNWPRQKGTSSWSLQFHKPHSTWISALDLCMEFSGIKPSATSGGDLKVKFQDHEMICRGLKFDEIIMKIDFSVASYPRIELGGGFQLEFPGNDVIYLKQFYEKEVRGEARIESLTRELQQLTNQIVSESARGHDRISRMFRDKDAGDWNSKERPKLKRSQNGLLKRAFGTTYYI</sequence>
<keyword evidence="1" id="KW-0175">Coiled coil</keyword>
<dbReference type="Proteomes" id="UP001465668">
    <property type="component" value="Unassembled WGS sequence"/>
</dbReference>
<reference evidence="2 3" key="1">
    <citation type="submission" date="2024-02" db="EMBL/GenBank/DDBJ databases">
        <title>First draft genome assembly of two strains of Seiridium cardinale.</title>
        <authorList>
            <person name="Emiliani G."/>
            <person name="Scali E."/>
        </authorList>
    </citation>
    <scope>NUCLEOTIDE SEQUENCE [LARGE SCALE GENOMIC DNA]</scope>
    <source>
        <strain evidence="2 3">BM-138-000479</strain>
    </source>
</reference>
<dbReference type="PANTHER" id="PTHR24148">
    <property type="entry name" value="ANKYRIN REPEAT DOMAIN-CONTAINING PROTEIN 39 HOMOLOG-RELATED"/>
    <property type="match status" value="1"/>
</dbReference>
<keyword evidence="3" id="KW-1185">Reference proteome</keyword>
<protein>
    <recommendedName>
        <fullName evidence="4">Heterokaryon incompatibility domain-containing protein</fullName>
    </recommendedName>
</protein>
<feature type="coiled-coil region" evidence="1">
    <location>
        <begin position="275"/>
        <end position="302"/>
    </location>
</feature>
<comment type="caution">
    <text evidence="2">The sequence shown here is derived from an EMBL/GenBank/DDBJ whole genome shotgun (WGS) entry which is preliminary data.</text>
</comment>
<organism evidence="2 3">
    <name type="scientific">Seiridium cardinale</name>
    <dbReference type="NCBI Taxonomy" id="138064"/>
    <lineage>
        <taxon>Eukaryota</taxon>
        <taxon>Fungi</taxon>
        <taxon>Dikarya</taxon>
        <taxon>Ascomycota</taxon>
        <taxon>Pezizomycotina</taxon>
        <taxon>Sordariomycetes</taxon>
        <taxon>Xylariomycetidae</taxon>
        <taxon>Amphisphaeriales</taxon>
        <taxon>Sporocadaceae</taxon>
        <taxon>Seiridium</taxon>
    </lineage>
</organism>
<proteinExistence type="predicted"/>